<dbReference type="PANTHER" id="PTHR33204:SF39">
    <property type="entry name" value="TRANSCRIPTIONAL REGULATORY PROTEIN"/>
    <property type="match status" value="1"/>
</dbReference>
<dbReference type="InterPro" id="IPR002577">
    <property type="entry name" value="HTH_HxlR"/>
</dbReference>
<name>A0AAC9LB30_9PSEU</name>
<dbReference type="Proteomes" id="UP000185511">
    <property type="component" value="Chromosome"/>
</dbReference>
<protein>
    <submittedName>
        <fullName evidence="6">Transcriptional regulator, HxlR family</fullName>
    </submittedName>
</protein>
<reference evidence="7" key="1">
    <citation type="submission" date="2016-06" db="EMBL/GenBank/DDBJ databases">
        <title>Complete genome sequence of Actinoalloteichus fjordicus DSM 46855 (=ADI127-17), type strain of the new species Actinoalloteichus fjordicus.</title>
        <authorList>
            <person name="Ruckert C."/>
            <person name="Nouioui I."/>
            <person name="Willmese J."/>
            <person name="van Wezel G."/>
            <person name="Klenk H.-P."/>
            <person name="Kalinowski J."/>
            <person name="Zotchev S.B."/>
        </authorList>
    </citation>
    <scope>NUCLEOTIDE SEQUENCE [LARGE SCALE GENOMIC DNA]</scope>
    <source>
        <strain evidence="7">ADI127-7</strain>
    </source>
</reference>
<dbReference type="AlphaFoldDB" id="A0AAC9LB30"/>
<keyword evidence="2" id="KW-0238">DNA-binding</keyword>
<dbReference type="PANTHER" id="PTHR33204">
    <property type="entry name" value="TRANSCRIPTIONAL REGULATOR, MARR FAMILY"/>
    <property type="match status" value="1"/>
</dbReference>
<evidence type="ECO:0000256" key="1">
    <source>
        <dbReference type="ARBA" id="ARBA00023015"/>
    </source>
</evidence>
<evidence type="ECO:0000256" key="3">
    <source>
        <dbReference type="ARBA" id="ARBA00023163"/>
    </source>
</evidence>
<organism evidence="6 7">
    <name type="scientific">Actinoalloteichus fjordicus</name>
    <dbReference type="NCBI Taxonomy" id="1612552"/>
    <lineage>
        <taxon>Bacteria</taxon>
        <taxon>Bacillati</taxon>
        <taxon>Actinomycetota</taxon>
        <taxon>Actinomycetes</taxon>
        <taxon>Pseudonocardiales</taxon>
        <taxon>Pseudonocardiaceae</taxon>
        <taxon>Actinoalloteichus</taxon>
    </lineage>
</organism>
<dbReference type="Gene3D" id="1.10.10.10">
    <property type="entry name" value="Winged helix-like DNA-binding domain superfamily/Winged helix DNA-binding domain"/>
    <property type="match status" value="1"/>
</dbReference>
<keyword evidence="3" id="KW-0804">Transcription</keyword>
<dbReference type="PROSITE" id="PS51118">
    <property type="entry name" value="HTH_HXLR"/>
    <property type="match status" value="1"/>
</dbReference>
<dbReference type="RefSeq" id="WP_232237725.1">
    <property type="nucleotide sequence ID" value="NZ_CP016076.1"/>
</dbReference>
<evidence type="ECO:0000313" key="7">
    <source>
        <dbReference type="Proteomes" id="UP000185511"/>
    </source>
</evidence>
<dbReference type="KEGG" id="acad:UA74_11255"/>
<evidence type="ECO:0000259" key="5">
    <source>
        <dbReference type="PROSITE" id="PS51118"/>
    </source>
</evidence>
<dbReference type="SUPFAM" id="SSF46785">
    <property type="entry name" value="Winged helix' DNA-binding domain"/>
    <property type="match status" value="1"/>
</dbReference>
<keyword evidence="7" id="KW-1185">Reference proteome</keyword>
<gene>
    <name evidence="6" type="ORF">UA74_11255</name>
</gene>
<proteinExistence type="predicted"/>
<feature type="region of interest" description="Disordered" evidence="4">
    <location>
        <begin position="1"/>
        <end position="26"/>
    </location>
</feature>
<evidence type="ECO:0000256" key="2">
    <source>
        <dbReference type="ARBA" id="ARBA00023125"/>
    </source>
</evidence>
<feature type="compositionally biased region" description="Low complexity" evidence="4">
    <location>
        <begin position="1"/>
        <end position="13"/>
    </location>
</feature>
<sequence>MAATSDSAATRRALPSSPWPEPGTAEPAEEVCRQVLSILGRVGDKWSVLVIGALAEGTLRFGELHRTVTGISQRMLTLTLRQLERDGLLTRTVYASVPPRVDYALTGLGETLLDAVIGLSDWARDHRVEINENRSRYDEGTTGPSSDAGTARRSTLPEHRIAGMG</sequence>
<evidence type="ECO:0000313" key="6">
    <source>
        <dbReference type="EMBL" id="APU14311.1"/>
    </source>
</evidence>
<dbReference type="GO" id="GO:0003677">
    <property type="term" value="F:DNA binding"/>
    <property type="evidence" value="ECO:0007669"/>
    <property type="project" value="UniProtKB-KW"/>
</dbReference>
<feature type="compositionally biased region" description="Basic and acidic residues" evidence="4">
    <location>
        <begin position="155"/>
        <end position="165"/>
    </location>
</feature>
<feature type="region of interest" description="Disordered" evidence="4">
    <location>
        <begin position="133"/>
        <end position="165"/>
    </location>
</feature>
<dbReference type="InterPro" id="IPR036390">
    <property type="entry name" value="WH_DNA-bd_sf"/>
</dbReference>
<evidence type="ECO:0000256" key="4">
    <source>
        <dbReference type="SAM" id="MobiDB-lite"/>
    </source>
</evidence>
<dbReference type="Pfam" id="PF01638">
    <property type="entry name" value="HxlR"/>
    <property type="match status" value="1"/>
</dbReference>
<accession>A0AAC9LB30</accession>
<dbReference type="InterPro" id="IPR036388">
    <property type="entry name" value="WH-like_DNA-bd_sf"/>
</dbReference>
<feature type="domain" description="HTH hxlR-type" evidence="5">
    <location>
        <begin position="32"/>
        <end position="131"/>
    </location>
</feature>
<keyword evidence="1" id="KW-0805">Transcription regulation</keyword>
<dbReference type="EMBL" id="CP016076">
    <property type="protein sequence ID" value="APU14311.1"/>
    <property type="molecule type" value="Genomic_DNA"/>
</dbReference>